<accession>A0A365L3C5</accession>
<dbReference type="AlphaFoldDB" id="A0A365L3C5"/>
<sequence length="65" mass="7251">MICMPDMSSLLAHLKGQPSLFDSEITLLQTETVYEDTEKTPHICFSAIRGHTDAKRALRLAAIMC</sequence>
<dbReference type="EMBL" id="QLZR01000002">
    <property type="protein sequence ID" value="RAZ79675.1"/>
    <property type="molecule type" value="Genomic_DNA"/>
</dbReference>
<evidence type="ECO:0000313" key="2">
    <source>
        <dbReference type="Proteomes" id="UP000251002"/>
    </source>
</evidence>
<keyword evidence="2" id="KW-1185">Reference proteome</keyword>
<dbReference type="Proteomes" id="UP000251002">
    <property type="component" value="Unassembled WGS sequence"/>
</dbReference>
<name>A0A365L3C5_9BACL</name>
<evidence type="ECO:0000313" key="1">
    <source>
        <dbReference type="EMBL" id="RAZ79675.1"/>
    </source>
</evidence>
<protein>
    <submittedName>
        <fullName evidence="1">Uncharacterized protein</fullName>
    </submittedName>
</protein>
<reference evidence="1 2" key="1">
    <citation type="submission" date="2018-06" db="EMBL/GenBank/DDBJ databases">
        <title>The draft genome sequences of strains SCU63 and S1.</title>
        <authorList>
            <person name="Gan L."/>
        </authorList>
    </citation>
    <scope>NUCLEOTIDE SEQUENCE [LARGE SCALE GENOMIC DNA]</scope>
    <source>
        <strain evidence="1 2">SCU63</strain>
    </source>
</reference>
<comment type="caution">
    <text evidence="1">The sequence shown here is derived from an EMBL/GenBank/DDBJ whole genome shotgun (WGS) entry which is preliminary data.</text>
</comment>
<organism evidence="1 2">
    <name type="scientific">Planococcus halotolerans</name>
    <dbReference type="NCBI Taxonomy" id="2233542"/>
    <lineage>
        <taxon>Bacteria</taxon>
        <taxon>Bacillati</taxon>
        <taxon>Bacillota</taxon>
        <taxon>Bacilli</taxon>
        <taxon>Bacillales</taxon>
        <taxon>Caryophanaceae</taxon>
        <taxon>Planococcus</taxon>
    </lineage>
</organism>
<gene>
    <name evidence="1" type="ORF">DP120_08760</name>
</gene>
<proteinExistence type="predicted"/>